<dbReference type="Proteomes" id="UP000298663">
    <property type="component" value="Unassembled WGS sequence"/>
</dbReference>
<reference evidence="1 2" key="1">
    <citation type="journal article" date="2015" name="Genome Biol.">
        <title>Comparative genomics of Steinernema reveals deeply conserved gene regulatory networks.</title>
        <authorList>
            <person name="Dillman A.R."/>
            <person name="Macchietto M."/>
            <person name="Porter C.F."/>
            <person name="Rogers A."/>
            <person name="Williams B."/>
            <person name="Antoshechkin I."/>
            <person name="Lee M.M."/>
            <person name="Goodwin Z."/>
            <person name="Lu X."/>
            <person name="Lewis E.E."/>
            <person name="Goodrich-Blair H."/>
            <person name="Stock S.P."/>
            <person name="Adams B.J."/>
            <person name="Sternberg P.W."/>
            <person name="Mortazavi A."/>
        </authorList>
    </citation>
    <scope>NUCLEOTIDE SEQUENCE [LARGE SCALE GENOMIC DNA]</scope>
    <source>
        <strain evidence="1 2">ALL</strain>
    </source>
</reference>
<dbReference type="Gene3D" id="3.40.50.300">
    <property type="entry name" value="P-loop containing nucleotide triphosphate hydrolases"/>
    <property type="match status" value="1"/>
</dbReference>
<dbReference type="CDD" id="cd01120">
    <property type="entry name" value="RecA-like_superfamily"/>
    <property type="match status" value="1"/>
</dbReference>
<dbReference type="AlphaFoldDB" id="A0A4U5MGX4"/>
<name>A0A4U5MGX4_STECR</name>
<dbReference type="OrthoDB" id="424310at2759"/>
<accession>A0A4U5MGX4</accession>
<dbReference type="EMBL" id="AZBU02000008">
    <property type="protein sequence ID" value="TKR68536.1"/>
    <property type="molecule type" value="Genomic_DNA"/>
</dbReference>
<dbReference type="InterPro" id="IPR027417">
    <property type="entry name" value="P-loop_NTPase"/>
</dbReference>
<evidence type="ECO:0000313" key="2">
    <source>
        <dbReference type="Proteomes" id="UP000298663"/>
    </source>
</evidence>
<evidence type="ECO:0000313" key="1">
    <source>
        <dbReference type="EMBL" id="TKR68536.1"/>
    </source>
</evidence>
<keyword evidence="2" id="KW-1185">Reference proteome</keyword>
<dbReference type="SUPFAM" id="SSF52540">
    <property type="entry name" value="P-loop containing nucleoside triphosphate hydrolases"/>
    <property type="match status" value="1"/>
</dbReference>
<dbReference type="Gene3D" id="1.20.920.30">
    <property type="match status" value="1"/>
</dbReference>
<proteinExistence type="predicted"/>
<organism evidence="1 2">
    <name type="scientific">Steinernema carpocapsae</name>
    <name type="common">Entomopathogenic nematode</name>
    <dbReference type="NCBI Taxonomy" id="34508"/>
    <lineage>
        <taxon>Eukaryota</taxon>
        <taxon>Metazoa</taxon>
        <taxon>Ecdysozoa</taxon>
        <taxon>Nematoda</taxon>
        <taxon>Chromadorea</taxon>
        <taxon>Rhabditida</taxon>
        <taxon>Tylenchina</taxon>
        <taxon>Panagrolaimomorpha</taxon>
        <taxon>Strongyloidoidea</taxon>
        <taxon>Steinernematidae</taxon>
        <taxon>Steinernema</taxon>
    </lineage>
</organism>
<comment type="caution">
    <text evidence="1">The sequence shown here is derived from an EMBL/GenBank/DDBJ whole genome shotgun (WGS) entry which is preliminary data.</text>
</comment>
<reference evidence="1 2" key="2">
    <citation type="journal article" date="2019" name="G3 (Bethesda)">
        <title>Hybrid Assembly of the Genome of the Entomopathogenic Nematode Steinernema carpocapsae Identifies the X-Chromosome.</title>
        <authorList>
            <person name="Serra L."/>
            <person name="Macchietto M."/>
            <person name="Macias-Munoz A."/>
            <person name="McGill C.J."/>
            <person name="Rodriguez I.M."/>
            <person name="Rodriguez B."/>
            <person name="Murad R."/>
            <person name="Mortazavi A."/>
        </authorList>
    </citation>
    <scope>NUCLEOTIDE SEQUENCE [LARGE SCALE GENOMIC DNA]</scope>
    <source>
        <strain evidence="1 2">ALL</strain>
    </source>
</reference>
<sequence>MDQRVEQSVFEVWSEFKTDLRTYLKDPDYEKAVVDCFEKILLSLYDSVPKKTFAGTHQFFELCKESMLEALPYAFPTNCFELFRSKLCSTAVNWLVLFAEVPDSFIDKQMNELVLAADSGLTFSAKIPNKVTEWKLSKMISYTAVDRVISYALSHFLERKKDLVITGPPLSGKSTILREIVNYIVSTDETYEFHFFSIFDRSNLEVMQKKFYRVMRSLNPKKQSVLVIDSVRFVNALTPLLEMFLDQNLVMEKGVPVKWKTSIQLILVLDEVEFEICNKQELFTSKIVVVPVKATTEADAKFVLEQLFEWNLTVKTFSSEYQSILAPMAAASVSMIRFLKMELWLTMVHLAKGFMFAFPVNVPDVISMVRLWCHEAIRVMTDPLRSKPKKEALEFLKNELFKMNMTISALFEPLNGQRHYVDTEEHGDLRKINDAALNQVDRLNSLLFSELMTADAIDGLGYNVVPNRASLNRLVENIIYESSRGRSNVKIDIAITE</sequence>
<gene>
    <name evidence="1" type="ORF">L596_024504</name>
</gene>
<protein>
    <submittedName>
        <fullName evidence="1">Uncharacterized protein</fullName>
    </submittedName>
</protein>